<evidence type="ECO:0008006" key="2">
    <source>
        <dbReference type="Google" id="ProtNLM"/>
    </source>
</evidence>
<sequence>GRLGNVGTHMFDAMQMVTGLPITAVSGTLDDSSKPDCRGDNFRDPGGWGVLRLGRDLPATGEGPGGDLMCVVDAADYGSAPLRLRFHGTEGWAECQGREIHVHVNGKDPDIWLAEAETAGSSSMDRAVGDIVDALDGTATFPYDPTEAVRTLEAILAFHASHQSHAAWVSLPLSGDDRNIVLHSG</sequence>
<accession>A0A382E251</accession>
<dbReference type="Gene3D" id="3.30.360.10">
    <property type="entry name" value="Dihydrodipicolinate Reductase, domain 2"/>
    <property type="match status" value="1"/>
</dbReference>
<evidence type="ECO:0000313" key="1">
    <source>
        <dbReference type="EMBL" id="SVB43917.1"/>
    </source>
</evidence>
<gene>
    <name evidence="1" type="ORF">METZ01_LOCUS196771</name>
</gene>
<protein>
    <recommendedName>
        <fullName evidence="2">Gfo/Idh/MocA-like oxidoreductase C-terminal domain-containing protein</fullName>
    </recommendedName>
</protein>
<dbReference type="EMBL" id="UINC01041951">
    <property type="protein sequence ID" value="SVB43917.1"/>
    <property type="molecule type" value="Genomic_DNA"/>
</dbReference>
<feature type="non-terminal residue" evidence="1">
    <location>
        <position position="1"/>
    </location>
</feature>
<reference evidence="1" key="1">
    <citation type="submission" date="2018-05" db="EMBL/GenBank/DDBJ databases">
        <authorList>
            <person name="Lanie J.A."/>
            <person name="Ng W.-L."/>
            <person name="Kazmierczak K.M."/>
            <person name="Andrzejewski T.M."/>
            <person name="Davidsen T.M."/>
            <person name="Wayne K.J."/>
            <person name="Tettelin H."/>
            <person name="Glass J.I."/>
            <person name="Rusch D."/>
            <person name="Podicherti R."/>
            <person name="Tsui H.-C.T."/>
            <person name="Winkler M.E."/>
        </authorList>
    </citation>
    <scope>NUCLEOTIDE SEQUENCE</scope>
</reference>
<proteinExistence type="predicted"/>
<name>A0A382E251_9ZZZZ</name>
<organism evidence="1">
    <name type="scientific">marine metagenome</name>
    <dbReference type="NCBI Taxonomy" id="408172"/>
    <lineage>
        <taxon>unclassified sequences</taxon>
        <taxon>metagenomes</taxon>
        <taxon>ecological metagenomes</taxon>
    </lineage>
</organism>
<dbReference type="AlphaFoldDB" id="A0A382E251"/>
<dbReference type="SUPFAM" id="SSF55347">
    <property type="entry name" value="Glyceraldehyde-3-phosphate dehydrogenase-like, C-terminal domain"/>
    <property type="match status" value="1"/>
</dbReference>